<dbReference type="InterPro" id="IPR003593">
    <property type="entry name" value="AAA+_ATPase"/>
</dbReference>
<dbReference type="SUPFAM" id="SSF52540">
    <property type="entry name" value="P-loop containing nucleoside triphosphate hydrolases"/>
    <property type="match status" value="1"/>
</dbReference>
<protein>
    <recommendedName>
        <fullName evidence="1">AAA+ ATPase domain-containing protein</fullName>
    </recommendedName>
</protein>
<dbReference type="AlphaFoldDB" id="A0A380TAR3"/>
<proteinExistence type="predicted"/>
<dbReference type="EMBL" id="UIDG01000102">
    <property type="protein sequence ID" value="SUS05365.1"/>
    <property type="molecule type" value="Genomic_DNA"/>
</dbReference>
<reference evidence="2" key="1">
    <citation type="submission" date="2018-07" db="EMBL/GenBank/DDBJ databases">
        <authorList>
            <person name="Quirk P.G."/>
            <person name="Krulwich T.A."/>
        </authorList>
    </citation>
    <scope>NUCLEOTIDE SEQUENCE</scope>
</reference>
<dbReference type="Gene3D" id="3.40.50.300">
    <property type="entry name" value="P-loop containing nucleotide triphosphate hydrolases"/>
    <property type="match status" value="1"/>
</dbReference>
<organism evidence="2">
    <name type="scientific">metagenome</name>
    <dbReference type="NCBI Taxonomy" id="256318"/>
    <lineage>
        <taxon>unclassified sequences</taxon>
        <taxon>metagenomes</taxon>
    </lineage>
</organism>
<evidence type="ECO:0000259" key="1">
    <source>
        <dbReference type="SMART" id="SM00382"/>
    </source>
</evidence>
<sequence>MNAQNSAYAQARATAPDFPASRRLGAGRMATAGESYGMDLTGASRSDPIARAEPGTLAETGIPEPILLDLLLKAMHEAGLNTASQISDFIKLPPFLVQSLLEIAGQRVLVEKVGATGLRLTGNFIHGLTEKGKNAARDALDRNRYVGPAPVTLDAYRAQVQDQSLRRVVVSPQQIEDAFSGLTLSDSFVRLIGPAVSGGRAILLYGPPGNGKTTIGTRLGRAISGEIFIPYSIEIDGQIIRIFDPTVHIPADGFPDLDQRSAVKRDQTDQRWIRCKRPFVVVGGELTLEMLDLNFSPFSKFYEAPMHIKALNGILLIDDFGRQLVSPTQLLNRWIVPLESRVDYLKLHTGKSFQMPFDEIVIFATNLDPSEIMDPAFLRRLPYKLLVPAPTRADFQSLLSALAERVGLTVTGTDVAFTMAEIERRNLPLASFQPGFILDQLIAACRFEGVPLHFSHEMVLLAVKNL</sequence>
<feature type="domain" description="AAA+ ATPase" evidence="1">
    <location>
        <begin position="198"/>
        <end position="391"/>
    </location>
</feature>
<dbReference type="SMART" id="SM00382">
    <property type="entry name" value="AAA"/>
    <property type="match status" value="1"/>
</dbReference>
<name>A0A380TAR3_9ZZZZ</name>
<dbReference type="InterPro" id="IPR027417">
    <property type="entry name" value="P-loop_NTPase"/>
</dbReference>
<gene>
    <name evidence="2" type="ORF">DF3PB_1900002</name>
</gene>
<evidence type="ECO:0000313" key="2">
    <source>
        <dbReference type="EMBL" id="SUS05365.1"/>
    </source>
</evidence>
<accession>A0A380TAR3</accession>